<keyword evidence="2" id="KW-0472">Membrane</keyword>
<organism evidence="4 5">
    <name type="scientific">Naegleria lovaniensis</name>
    <name type="common">Amoeba</name>
    <dbReference type="NCBI Taxonomy" id="51637"/>
    <lineage>
        <taxon>Eukaryota</taxon>
        <taxon>Discoba</taxon>
        <taxon>Heterolobosea</taxon>
        <taxon>Tetramitia</taxon>
        <taxon>Eutetramitia</taxon>
        <taxon>Vahlkampfiidae</taxon>
        <taxon>Naegleria</taxon>
    </lineage>
</organism>
<evidence type="ECO:0000313" key="5">
    <source>
        <dbReference type="Proteomes" id="UP000816034"/>
    </source>
</evidence>
<dbReference type="Proteomes" id="UP000816034">
    <property type="component" value="Unassembled WGS sequence"/>
</dbReference>
<keyword evidence="5" id="KW-1185">Reference proteome</keyword>
<dbReference type="PROSITE" id="PS00636">
    <property type="entry name" value="DNAJ_1"/>
    <property type="match status" value="1"/>
</dbReference>
<dbReference type="GO" id="GO:0030544">
    <property type="term" value="F:Hsp70 protein binding"/>
    <property type="evidence" value="ECO:0007669"/>
    <property type="project" value="InterPro"/>
</dbReference>
<dbReference type="InterPro" id="IPR001623">
    <property type="entry name" value="DnaJ_domain"/>
</dbReference>
<dbReference type="PRINTS" id="PR00625">
    <property type="entry name" value="JDOMAIN"/>
</dbReference>
<feature type="region of interest" description="Disordered" evidence="1">
    <location>
        <begin position="90"/>
        <end position="109"/>
    </location>
</feature>
<evidence type="ECO:0000256" key="1">
    <source>
        <dbReference type="SAM" id="MobiDB-lite"/>
    </source>
</evidence>
<proteinExistence type="predicted"/>
<comment type="caution">
    <text evidence="4">The sequence shown here is derived from an EMBL/GenBank/DDBJ whole genome shotgun (WGS) entry which is preliminary data.</text>
</comment>
<dbReference type="Pfam" id="PF00226">
    <property type="entry name" value="DnaJ"/>
    <property type="match status" value="1"/>
</dbReference>
<dbReference type="GeneID" id="68104921"/>
<evidence type="ECO:0000259" key="3">
    <source>
        <dbReference type="PROSITE" id="PS50076"/>
    </source>
</evidence>
<dbReference type="RefSeq" id="XP_044554109.1">
    <property type="nucleotide sequence ID" value="XM_044688236.1"/>
</dbReference>
<dbReference type="InterPro" id="IPR018253">
    <property type="entry name" value="DnaJ_domain_CS"/>
</dbReference>
<keyword evidence="2" id="KW-0812">Transmembrane</keyword>
<reference evidence="4 5" key="1">
    <citation type="journal article" date="2018" name="BMC Genomics">
        <title>The genome of Naegleria lovaniensis, the basis for a comparative approach to unravel pathogenicity factors of the human pathogenic amoeba N. fowleri.</title>
        <authorList>
            <person name="Liechti N."/>
            <person name="Schurch N."/>
            <person name="Bruggmann R."/>
            <person name="Wittwer M."/>
        </authorList>
    </citation>
    <scope>NUCLEOTIDE SEQUENCE [LARGE SCALE GENOMIC DNA]</scope>
    <source>
        <strain evidence="4 5">ATCC 30569</strain>
    </source>
</reference>
<feature type="domain" description="J" evidence="3">
    <location>
        <begin position="12"/>
        <end position="75"/>
    </location>
</feature>
<dbReference type="PANTHER" id="PTHR43888">
    <property type="entry name" value="DNAJ-LIKE-2, ISOFORM A-RELATED"/>
    <property type="match status" value="1"/>
</dbReference>
<dbReference type="EMBL" id="PYSW02000005">
    <property type="protein sequence ID" value="KAG2392215.1"/>
    <property type="molecule type" value="Genomic_DNA"/>
</dbReference>
<dbReference type="SUPFAM" id="SSF46565">
    <property type="entry name" value="Chaperone J-domain"/>
    <property type="match status" value="1"/>
</dbReference>
<gene>
    <name evidence="4" type="ORF">C9374_012467</name>
</gene>
<keyword evidence="2" id="KW-1133">Transmembrane helix</keyword>
<sequence>MIGSCCFCADRNFYEILNVPKDADLRDIRHAYHKILRNRDRREDRHRPTRHFQDVLHAYQVLSDEKKRKIYDKFGERGLREGMNLPVEEEESGEVSVNKMTSPEKNTISQSSLNDYNGPTTFQALMMVVGIIVLVVFFMKRSSKSKTSVTPSTPKEDVYWDKVL</sequence>
<dbReference type="InterPro" id="IPR036869">
    <property type="entry name" value="J_dom_sf"/>
</dbReference>
<dbReference type="SMART" id="SM00271">
    <property type="entry name" value="DnaJ"/>
    <property type="match status" value="1"/>
</dbReference>
<name>A0AA88KVZ1_NAELO</name>
<evidence type="ECO:0000313" key="4">
    <source>
        <dbReference type="EMBL" id="KAG2392215.1"/>
    </source>
</evidence>
<feature type="transmembrane region" description="Helical" evidence="2">
    <location>
        <begin position="121"/>
        <end position="139"/>
    </location>
</feature>
<dbReference type="CDD" id="cd06257">
    <property type="entry name" value="DnaJ"/>
    <property type="match status" value="1"/>
</dbReference>
<protein>
    <recommendedName>
        <fullName evidence="3">J domain-containing protein</fullName>
    </recommendedName>
</protein>
<dbReference type="GO" id="GO:0006457">
    <property type="term" value="P:protein folding"/>
    <property type="evidence" value="ECO:0007669"/>
    <property type="project" value="InterPro"/>
</dbReference>
<dbReference type="AlphaFoldDB" id="A0AA88KVZ1"/>
<accession>A0AA88KVZ1</accession>
<dbReference type="PROSITE" id="PS50076">
    <property type="entry name" value="DNAJ_2"/>
    <property type="match status" value="1"/>
</dbReference>
<evidence type="ECO:0000256" key="2">
    <source>
        <dbReference type="SAM" id="Phobius"/>
    </source>
</evidence>
<feature type="compositionally biased region" description="Polar residues" evidence="1">
    <location>
        <begin position="98"/>
        <end position="109"/>
    </location>
</feature>
<dbReference type="InterPro" id="IPR044713">
    <property type="entry name" value="DNJA1/2-like"/>
</dbReference>
<dbReference type="Gene3D" id="1.10.287.110">
    <property type="entry name" value="DnaJ domain"/>
    <property type="match status" value="1"/>
</dbReference>